<dbReference type="CDD" id="cd23763">
    <property type="entry name" value="ASKHA_ATPase_ROK"/>
    <property type="match status" value="1"/>
</dbReference>
<comment type="caution">
    <text evidence="2">The sequence shown here is derived from an EMBL/GenBank/DDBJ whole genome shotgun (WGS) entry which is preliminary data.</text>
</comment>
<dbReference type="Proteomes" id="UP000257080">
    <property type="component" value="Unassembled WGS sequence"/>
</dbReference>
<proteinExistence type="inferred from homology"/>
<gene>
    <name evidence="2" type="ORF">B7R25_02350</name>
</gene>
<evidence type="ECO:0000313" key="2">
    <source>
        <dbReference type="EMBL" id="RFA29068.1"/>
    </source>
</evidence>
<dbReference type="RefSeq" id="WP_116417389.1">
    <property type="nucleotide sequence ID" value="NZ_NBXC01000007.1"/>
</dbReference>
<name>A0A3E0WFP5_9MICO</name>
<comment type="similarity">
    <text evidence="1">Belongs to the ROK (NagC/XylR) family.</text>
</comment>
<sequence length="311" mass="32140">MTLPRRVSVADIGGSHITAAVVELAGSEATVVASAGRDTDPHGSADDILQAWAGACRTAAAKAGLPSRAPWGIAMPDPFDFERGTGTFDDVGKFEHLSGVDIRGELAARLGAQPSTVRFVHDAAAYGIGEWMFGAASGHDRAVCITLGTGVGSSFLDHGVPVHHRDDVPANGTVHLLEIAGMPLEESVSTRALVASYSARASETITVKAMAERARGGEAMAMEVLETAFFALGAALGPWLDAFEASVLVAGGSMSRSWDLLDTPFRAGVAEARPEVAEKIEITPSTLLDDAPLLGVAGWLGAGCRTARPGV</sequence>
<protein>
    <recommendedName>
        <fullName evidence="4">Glucokinase</fullName>
    </recommendedName>
</protein>
<evidence type="ECO:0000256" key="1">
    <source>
        <dbReference type="ARBA" id="ARBA00006479"/>
    </source>
</evidence>
<dbReference type="PANTHER" id="PTHR18964:SF169">
    <property type="entry name" value="N-ACETYLMANNOSAMINE KINASE"/>
    <property type="match status" value="1"/>
</dbReference>
<dbReference type="Pfam" id="PF00480">
    <property type="entry name" value="ROK"/>
    <property type="match status" value="2"/>
</dbReference>
<dbReference type="EMBL" id="NBXE01000007">
    <property type="protein sequence ID" value="RFA29068.1"/>
    <property type="molecule type" value="Genomic_DNA"/>
</dbReference>
<dbReference type="SUPFAM" id="SSF53067">
    <property type="entry name" value="Actin-like ATPase domain"/>
    <property type="match status" value="1"/>
</dbReference>
<reference evidence="2 3" key="1">
    <citation type="submission" date="2017-04" db="EMBL/GenBank/DDBJ databases">
        <title>Comparative genome analysis of Subtercola boreus.</title>
        <authorList>
            <person name="Cho Y.-J."/>
            <person name="Cho A."/>
            <person name="Kim O.-S."/>
            <person name="Lee J.-I."/>
        </authorList>
    </citation>
    <scope>NUCLEOTIDE SEQUENCE [LARGE SCALE GENOMIC DNA]</scope>
    <source>
        <strain evidence="2 3">P28004</strain>
    </source>
</reference>
<dbReference type="PANTHER" id="PTHR18964">
    <property type="entry name" value="ROK (REPRESSOR, ORF, KINASE) FAMILY"/>
    <property type="match status" value="1"/>
</dbReference>
<dbReference type="OrthoDB" id="49666at2"/>
<accession>A0A3E0WFP5</accession>
<dbReference type="InterPro" id="IPR043129">
    <property type="entry name" value="ATPase_NBD"/>
</dbReference>
<evidence type="ECO:0008006" key="4">
    <source>
        <dbReference type="Google" id="ProtNLM"/>
    </source>
</evidence>
<dbReference type="Gene3D" id="3.30.420.40">
    <property type="match status" value="2"/>
</dbReference>
<dbReference type="InterPro" id="IPR000600">
    <property type="entry name" value="ROK"/>
</dbReference>
<dbReference type="AlphaFoldDB" id="A0A3E0WFP5"/>
<organism evidence="2 3">
    <name type="scientific">Subtercola boreus</name>
    <dbReference type="NCBI Taxonomy" id="120213"/>
    <lineage>
        <taxon>Bacteria</taxon>
        <taxon>Bacillati</taxon>
        <taxon>Actinomycetota</taxon>
        <taxon>Actinomycetes</taxon>
        <taxon>Micrococcales</taxon>
        <taxon>Microbacteriaceae</taxon>
        <taxon>Subtercola</taxon>
    </lineage>
</organism>
<evidence type="ECO:0000313" key="3">
    <source>
        <dbReference type="Proteomes" id="UP000257080"/>
    </source>
</evidence>